<keyword evidence="3" id="KW-1185">Reference proteome</keyword>
<evidence type="ECO:0000313" key="2">
    <source>
        <dbReference type="EMBL" id="PKU33741.1"/>
    </source>
</evidence>
<reference evidence="3" key="2">
    <citation type="submission" date="2017-12" db="EMBL/GenBank/DDBJ databases">
        <title>Genome sequence of the Bar-tailed Godwit (Limosa lapponica baueri).</title>
        <authorList>
            <person name="Lima N.C.B."/>
            <person name="Parody-Merino A.M."/>
            <person name="Battley P.F."/>
            <person name="Fidler A.E."/>
            <person name="Prosdocimi F."/>
        </authorList>
    </citation>
    <scope>NUCLEOTIDE SEQUENCE [LARGE SCALE GENOMIC DNA]</scope>
</reference>
<dbReference type="PANTHER" id="PTHR33332">
    <property type="entry name" value="REVERSE TRANSCRIPTASE DOMAIN-CONTAINING PROTEIN"/>
    <property type="match status" value="1"/>
</dbReference>
<gene>
    <name evidence="2" type="ORF">llap_15955</name>
</gene>
<sequence length="120" mass="13270">MARPRESSHSGAPQGLILGSVPLDNSMNDLEDGAEHTLSKLADNTKPGGVADTAEGCAAIQRDPSRLENWADRNLWKFNQEKCQFLHLGRNMYRYVLGPTSWKAALQRRTSGSRWTASCP</sequence>
<accession>A0A2I0TIW5</accession>
<proteinExistence type="predicted"/>
<reference evidence="3" key="1">
    <citation type="submission" date="2017-11" db="EMBL/GenBank/DDBJ databases">
        <authorList>
            <person name="Lima N.C."/>
            <person name="Parody-Merino A.M."/>
            <person name="Battley P.F."/>
            <person name="Fidler A.E."/>
            <person name="Prosdocimi F."/>
        </authorList>
    </citation>
    <scope>NUCLEOTIDE SEQUENCE [LARGE SCALE GENOMIC DNA]</scope>
</reference>
<keyword evidence="2" id="KW-0548">Nucleotidyltransferase</keyword>
<organism evidence="2 3">
    <name type="scientific">Limosa lapponica baueri</name>
    <dbReference type="NCBI Taxonomy" id="1758121"/>
    <lineage>
        <taxon>Eukaryota</taxon>
        <taxon>Metazoa</taxon>
        <taxon>Chordata</taxon>
        <taxon>Craniata</taxon>
        <taxon>Vertebrata</taxon>
        <taxon>Euteleostomi</taxon>
        <taxon>Archelosauria</taxon>
        <taxon>Archosauria</taxon>
        <taxon>Dinosauria</taxon>
        <taxon>Saurischia</taxon>
        <taxon>Theropoda</taxon>
        <taxon>Coelurosauria</taxon>
        <taxon>Aves</taxon>
        <taxon>Neognathae</taxon>
        <taxon>Neoaves</taxon>
        <taxon>Charadriiformes</taxon>
        <taxon>Scolopacidae</taxon>
        <taxon>Limosa</taxon>
    </lineage>
</organism>
<keyword evidence="2" id="KW-0695">RNA-directed DNA polymerase</keyword>
<dbReference type="AlphaFoldDB" id="A0A2I0TIW5"/>
<feature type="region of interest" description="Disordered" evidence="1">
    <location>
        <begin position="1"/>
        <end position="32"/>
    </location>
</feature>
<keyword evidence="2" id="KW-0808">Transferase</keyword>
<name>A0A2I0TIW5_LIMLA</name>
<dbReference type="Proteomes" id="UP000233556">
    <property type="component" value="Unassembled WGS sequence"/>
</dbReference>
<protein>
    <submittedName>
        <fullName evidence="2">Rna-directed dna polymerase from mobile element jockey-like</fullName>
    </submittedName>
</protein>
<evidence type="ECO:0000313" key="3">
    <source>
        <dbReference type="Proteomes" id="UP000233556"/>
    </source>
</evidence>
<dbReference type="OrthoDB" id="416454at2759"/>
<dbReference type="GO" id="GO:0003964">
    <property type="term" value="F:RNA-directed DNA polymerase activity"/>
    <property type="evidence" value="ECO:0007669"/>
    <property type="project" value="UniProtKB-KW"/>
</dbReference>
<evidence type="ECO:0000256" key="1">
    <source>
        <dbReference type="SAM" id="MobiDB-lite"/>
    </source>
</evidence>
<dbReference type="EMBL" id="KZ509766">
    <property type="protein sequence ID" value="PKU33741.1"/>
    <property type="molecule type" value="Genomic_DNA"/>
</dbReference>